<dbReference type="SUPFAM" id="SSF50199">
    <property type="entry name" value="Staphylococcal nuclease"/>
    <property type="match status" value="1"/>
</dbReference>
<accession>A0A3A4RFA8</accession>
<dbReference type="InterPro" id="IPR035437">
    <property type="entry name" value="SNase_OB-fold_sf"/>
</dbReference>
<dbReference type="AlphaFoldDB" id="A0A3A4RFA8"/>
<proteinExistence type="predicted"/>
<dbReference type="SMART" id="SM00318">
    <property type="entry name" value="SNc"/>
    <property type="match status" value="1"/>
</dbReference>
<keyword evidence="3" id="KW-0378">Hydrolase</keyword>
<evidence type="ECO:0000256" key="1">
    <source>
        <dbReference type="ARBA" id="ARBA00022722"/>
    </source>
</evidence>
<keyword evidence="1" id="KW-0540">Nuclease</keyword>
<dbReference type="InterPro" id="IPR002071">
    <property type="entry name" value="Thermonucl_AS"/>
</dbReference>
<dbReference type="GO" id="GO:0004519">
    <property type="term" value="F:endonuclease activity"/>
    <property type="evidence" value="ECO:0007669"/>
    <property type="project" value="UniProtKB-KW"/>
</dbReference>
<sequence length="203" mass="23654">MSRSAHRHDRFSTLKFIGIALAAIIAVFAVAHRQYFYSRIAETTKQTVDYQNAYIRKVIDGDTIILANYEKVRLIGIDAPERYECDKLFRNASDSGLDPAEIRQMGTVSYEFLRKTCEKQYVRLQFDHERYDRYGRILAFVFLEDGTLLNELIVQEGYALAMLRFEFNHNYRKRLIDAQEQARTGNKGLWAERPGLKALLKSL</sequence>
<evidence type="ECO:0000256" key="2">
    <source>
        <dbReference type="ARBA" id="ARBA00022759"/>
    </source>
</evidence>
<dbReference type="Pfam" id="PF00565">
    <property type="entry name" value="SNase"/>
    <property type="match status" value="1"/>
</dbReference>
<evidence type="ECO:0000313" key="6">
    <source>
        <dbReference type="Proteomes" id="UP000266426"/>
    </source>
</evidence>
<name>A0A3A4RFA8_9BACT</name>
<feature type="domain" description="TNase-like" evidence="4">
    <location>
        <begin position="49"/>
        <end position="192"/>
    </location>
</feature>
<evidence type="ECO:0000256" key="3">
    <source>
        <dbReference type="ARBA" id="ARBA00022801"/>
    </source>
</evidence>
<dbReference type="GO" id="GO:0016787">
    <property type="term" value="F:hydrolase activity"/>
    <property type="evidence" value="ECO:0007669"/>
    <property type="project" value="UniProtKB-KW"/>
</dbReference>
<dbReference type="EMBL" id="QZJZ01000011">
    <property type="protein sequence ID" value="RJP61541.1"/>
    <property type="molecule type" value="Genomic_DNA"/>
</dbReference>
<dbReference type="Gene3D" id="2.40.50.90">
    <property type="match status" value="1"/>
</dbReference>
<evidence type="ECO:0000259" key="4">
    <source>
        <dbReference type="PROSITE" id="PS50830"/>
    </source>
</evidence>
<reference evidence="5 6" key="1">
    <citation type="journal article" date="2017" name="ISME J.">
        <title>Energy and carbon metabolisms in a deep terrestrial subsurface fluid microbial community.</title>
        <authorList>
            <person name="Momper L."/>
            <person name="Jungbluth S.P."/>
            <person name="Lee M.D."/>
            <person name="Amend J.P."/>
        </authorList>
    </citation>
    <scope>NUCLEOTIDE SEQUENCE [LARGE SCALE GENOMIC DNA]</scope>
    <source>
        <strain evidence="5">SURF_26</strain>
    </source>
</reference>
<dbReference type="PANTHER" id="PTHR12302:SF3">
    <property type="entry name" value="SERINE_THREONINE-PROTEIN KINASE 31"/>
    <property type="match status" value="1"/>
</dbReference>
<dbReference type="InterPro" id="IPR016071">
    <property type="entry name" value="Staphylococal_nuclease_OB-fold"/>
</dbReference>
<dbReference type="PANTHER" id="PTHR12302">
    <property type="entry name" value="EBNA2 BINDING PROTEIN P100"/>
    <property type="match status" value="1"/>
</dbReference>
<dbReference type="Proteomes" id="UP000266426">
    <property type="component" value="Unassembled WGS sequence"/>
</dbReference>
<dbReference type="PROSITE" id="PS01284">
    <property type="entry name" value="TNASE_2"/>
    <property type="match status" value="1"/>
</dbReference>
<comment type="caution">
    <text evidence="5">The sequence shown here is derived from an EMBL/GenBank/DDBJ whole genome shotgun (WGS) entry which is preliminary data.</text>
</comment>
<dbReference type="PROSITE" id="PS50830">
    <property type="entry name" value="TNASE_3"/>
    <property type="match status" value="1"/>
</dbReference>
<evidence type="ECO:0000313" key="5">
    <source>
        <dbReference type="EMBL" id="RJP61541.1"/>
    </source>
</evidence>
<organism evidence="5 6">
    <name type="scientific">Candidatus Auribacter fodinae</name>
    <dbReference type="NCBI Taxonomy" id="2093366"/>
    <lineage>
        <taxon>Bacteria</taxon>
        <taxon>Pseudomonadati</taxon>
        <taxon>Candidatus Auribacterota</taxon>
        <taxon>Candidatus Auribacteria</taxon>
        <taxon>Candidatus Auribacterales</taxon>
        <taxon>Candidatus Auribacteraceae</taxon>
        <taxon>Candidatus Auribacter</taxon>
    </lineage>
</organism>
<keyword evidence="2" id="KW-0255">Endonuclease</keyword>
<gene>
    <name evidence="5" type="ORF">C4541_01690</name>
</gene>
<dbReference type="GO" id="GO:0003676">
    <property type="term" value="F:nucleic acid binding"/>
    <property type="evidence" value="ECO:0007669"/>
    <property type="project" value="InterPro"/>
</dbReference>
<protein>
    <recommendedName>
        <fullName evidence="4">TNase-like domain-containing protein</fullName>
    </recommendedName>
</protein>